<dbReference type="Pfam" id="PF10027">
    <property type="entry name" value="DUF2269"/>
    <property type="match status" value="1"/>
</dbReference>
<feature type="transmembrane region" description="Helical" evidence="1">
    <location>
        <begin position="81"/>
        <end position="106"/>
    </location>
</feature>
<evidence type="ECO:0000313" key="2">
    <source>
        <dbReference type="EMBL" id="RCK47626.1"/>
    </source>
</evidence>
<proteinExistence type="predicted"/>
<comment type="caution">
    <text evidence="2">The sequence shown here is derived from an EMBL/GenBank/DDBJ whole genome shotgun (WGS) entry which is preliminary data.</text>
</comment>
<dbReference type="RefSeq" id="WP_114089102.1">
    <property type="nucleotide sequence ID" value="NZ_JPWH01000012.1"/>
</dbReference>
<dbReference type="EMBL" id="JPWH01000012">
    <property type="protein sequence ID" value="RCK47626.1"/>
    <property type="molecule type" value="Genomic_DNA"/>
</dbReference>
<organism evidence="2 3">
    <name type="scientific">Thalassospira profundimaris</name>
    <dbReference type="NCBI Taxonomy" id="502049"/>
    <lineage>
        <taxon>Bacteria</taxon>
        <taxon>Pseudomonadati</taxon>
        <taxon>Pseudomonadota</taxon>
        <taxon>Alphaproteobacteria</taxon>
        <taxon>Rhodospirillales</taxon>
        <taxon>Thalassospiraceae</taxon>
        <taxon>Thalassospira</taxon>
    </lineage>
</organism>
<dbReference type="InterPro" id="IPR018729">
    <property type="entry name" value="DUF2269_transmembrane"/>
</dbReference>
<accession>A0A367X1R9</accession>
<keyword evidence="1" id="KW-0812">Transmembrane</keyword>
<evidence type="ECO:0000313" key="3">
    <source>
        <dbReference type="Proteomes" id="UP000252517"/>
    </source>
</evidence>
<feature type="transmembrane region" description="Helical" evidence="1">
    <location>
        <begin position="127"/>
        <end position="150"/>
    </location>
</feature>
<name>A0A367X1R9_9PROT</name>
<dbReference type="Proteomes" id="UP000252517">
    <property type="component" value="Unassembled WGS sequence"/>
</dbReference>
<feature type="transmembrane region" description="Helical" evidence="1">
    <location>
        <begin position="6"/>
        <end position="34"/>
    </location>
</feature>
<protein>
    <submittedName>
        <fullName evidence="2">Membrane protein</fullName>
    </submittedName>
</protein>
<keyword evidence="1" id="KW-0472">Membrane</keyword>
<dbReference type="AlphaFoldDB" id="A0A367X1R9"/>
<gene>
    <name evidence="2" type="ORF">TH25_15160</name>
</gene>
<sequence length="155" mass="17414">MTYHILLYAHIIGACVLLGTGAGIAFFFVVSNYWGTPEMIGHVGRIVVLADTIFTATAAVFQPITGYFLAHEAGWSLGEPWIMLSLGLYVIVGIFWLPVVWIQIRLRNMALEAARLGTGLNESYRKLYRIWVIFGFPAFIAVMLIVWLMISKPYI</sequence>
<dbReference type="OrthoDB" id="9786302at2"/>
<feature type="transmembrane region" description="Helical" evidence="1">
    <location>
        <begin position="46"/>
        <end position="69"/>
    </location>
</feature>
<keyword evidence="1" id="KW-1133">Transmembrane helix</keyword>
<evidence type="ECO:0000256" key="1">
    <source>
        <dbReference type="SAM" id="Phobius"/>
    </source>
</evidence>
<reference evidence="2 3" key="1">
    <citation type="submission" date="2014-07" db="EMBL/GenBank/DDBJ databases">
        <title>Draft genome sequence of Thalassospira profundimaris S25-3-2.</title>
        <authorList>
            <person name="Lai Q."/>
            <person name="Shao Z."/>
        </authorList>
    </citation>
    <scope>NUCLEOTIDE SEQUENCE [LARGE SCALE GENOMIC DNA]</scope>
    <source>
        <strain evidence="2 3">S25-3-2</strain>
    </source>
</reference>